<feature type="domain" description="VWFA" evidence="6">
    <location>
        <begin position="96"/>
        <end position="277"/>
    </location>
</feature>
<feature type="region of interest" description="Disordered" evidence="4">
    <location>
        <begin position="470"/>
        <end position="507"/>
    </location>
</feature>
<dbReference type="InterPro" id="IPR019734">
    <property type="entry name" value="TPR_rpt"/>
</dbReference>
<dbReference type="Gene3D" id="3.40.50.410">
    <property type="entry name" value="von Willebrand factor, type A domain"/>
    <property type="match status" value="1"/>
</dbReference>
<dbReference type="InterPro" id="IPR013105">
    <property type="entry name" value="TPR_2"/>
</dbReference>
<keyword evidence="1" id="KW-0677">Repeat</keyword>
<proteinExistence type="predicted"/>
<sequence length="543" mass="62467">MSLREWWQLLHFLRPHWLWMILAIPVFYASLFVRENARRPWQGLIEPALLDHLMVPRKHRWRFRPVHLLSLLIALGSIAAAGPTWRREQPPFAEDKAPLVIALDLSTTMNAVDLSPTRLERVKLKLRDLIHRRDGGRTALFVYAENAYMVLPFTTDESLFDVYLDTLRTNLMPHEGKDSVKALQTMEGFLKDETVPGTILFVTDGIEPSALPSFQRFTAKQDQSDEILVLGVGTSEGGPVQDGPSHFLEDRSGRRVFSKLDVAALRALSHDGIDASTLTPDDDDIKWIQHHTQHHMELLENRDTRTRWIDEGYLVAIPLAVLSAFWFRKGWTIRWTAALLAFGLLLPPSGFAMEGADRSSHFSWMDIWMTPNQQGRYYFQKKEYKKAAERFEDPMWRGLALARMGDYDAALNAFALSDSAEAWFNQGDALAHSGKYPASVEAFRQALLRRPDWKEAEDNLIFIQSLIPKPKEQKKEKKEQTEESPNLPPDQVRFDDKGKEGKKARTNIKPVTTADIWMRNIQTSPANFLRRRFAMQDARERRP</sequence>
<dbReference type="RefSeq" id="WP_083345352.1">
    <property type="nucleotide sequence ID" value="NZ_LT629690.1"/>
</dbReference>
<gene>
    <name evidence="7" type="ORF">SAMN05444167_2407</name>
</gene>
<dbReference type="SUPFAM" id="SSF48452">
    <property type="entry name" value="TPR-like"/>
    <property type="match status" value="1"/>
</dbReference>
<feature type="compositionally biased region" description="Basic and acidic residues" evidence="4">
    <location>
        <begin position="470"/>
        <end position="481"/>
    </location>
</feature>
<keyword evidence="5" id="KW-0472">Membrane</keyword>
<feature type="compositionally biased region" description="Basic and acidic residues" evidence="4">
    <location>
        <begin position="492"/>
        <end position="503"/>
    </location>
</feature>
<evidence type="ECO:0000256" key="4">
    <source>
        <dbReference type="SAM" id="MobiDB-lite"/>
    </source>
</evidence>
<evidence type="ECO:0000259" key="6">
    <source>
        <dbReference type="SMART" id="SM00327"/>
    </source>
</evidence>
<accession>A0A1G7L2T9</accession>
<dbReference type="SUPFAM" id="SSF53300">
    <property type="entry name" value="vWA-like"/>
    <property type="match status" value="1"/>
</dbReference>
<keyword evidence="8" id="KW-1185">Reference proteome</keyword>
<dbReference type="InterPro" id="IPR002035">
    <property type="entry name" value="VWF_A"/>
</dbReference>
<name>A0A1G7L2T9_9BACT</name>
<dbReference type="PANTHER" id="PTHR22550">
    <property type="entry name" value="SPORE GERMINATION PROTEIN"/>
    <property type="match status" value="1"/>
</dbReference>
<organism evidence="7 8">
    <name type="scientific">Terriglobus roseus</name>
    <dbReference type="NCBI Taxonomy" id="392734"/>
    <lineage>
        <taxon>Bacteria</taxon>
        <taxon>Pseudomonadati</taxon>
        <taxon>Acidobacteriota</taxon>
        <taxon>Terriglobia</taxon>
        <taxon>Terriglobales</taxon>
        <taxon>Acidobacteriaceae</taxon>
        <taxon>Terriglobus</taxon>
    </lineage>
</organism>
<dbReference type="EMBL" id="LT629690">
    <property type="protein sequence ID" value="SDF43807.1"/>
    <property type="molecule type" value="Genomic_DNA"/>
</dbReference>
<dbReference type="PANTHER" id="PTHR22550:SF14">
    <property type="entry name" value="VWFA DOMAIN-CONTAINING PROTEIN"/>
    <property type="match status" value="1"/>
</dbReference>
<evidence type="ECO:0000256" key="3">
    <source>
        <dbReference type="PROSITE-ProRule" id="PRU00339"/>
    </source>
</evidence>
<evidence type="ECO:0000256" key="2">
    <source>
        <dbReference type="ARBA" id="ARBA00022803"/>
    </source>
</evidence>
<dbReference type="Gene3D" id="1.25.40.10">
    <property type="entry name" value="Tetratricopeptide repeat domain"/>
    <property type="match status" value="1"/>
</dbReference>
<dbReference type="Pfam" id="PF13519">
    <property type="entry name" value="VWA_2"/>
    <property type="match status" value="1"/>
</dbReference>
<evidence type="ECO:0000256" key="5">
    <source>
        <dbReference type="SAM" id="Phobius"/>
    </source>
</evidence>
<dbReference type="OrthoDB" id="9807628at2"/>
<dbReference type="SMART" id="SM00028">
    <property type="entry name" value="TPR"/>
    <property type="match status" value="1"/>
</dbReference>
<evidence type="ECO:0000313" key="7">
    <source>
        <dbReference type="EMBL" id="SDF43807.1"/>
    </source>
</evidence>
<keyword evidence="5" id="KW-0812">Transmembrane</keyword>
<feature type="repeat" description="TPR" evidence="3">
    <location>
        <begin position="420"/>
        <end position="453"/>
    </location>
</feature>
<feature type="transmembrane region" description="Helical" evidence="5">
    <location>
        <begin position="66"/>
        <end position="85"/>
    </location>
</feature>
<dbReference type="InterPro" id="IPR036465">
    <property type="entry name" value="vWFA_dom_sf"/>
</dbReference>
<dbReference type="Proteomes" id="UP000182427">
    <property type="component" value="Chromosome I"/>
</dbReference>
<dbReference type="InterPro" id="IPR011990">
    <property type="entry name" value="TPR-like_helical_dom_sf"/>
</dbReference>
<keyword evidence="5" id="KW-1133">Transmembrane helix</keyword>
<protein>
    <submittedName>
        <fullName evidence="7">Ca-activated chloride channel family protein</fullName>
    </submittedName>
</protein>
<reference evidence="7 8" key="1">
    <citation type="submission" date="2016-10" db="EMBL/GenBank/DDBJ databases">
        <authorList>
            <person name="de Groot N.N."/>
        </authorList>
    </citation>
    <scope>NUCLEOTIDE SEQUENCE [LARGE SCALE GENOMIC DNA]</scope>
    <source>
        <strain evidence="7 8">GAS232</strain>
    </source>
</reference>
<evidence type="ECO:0000313" key="8">
    <source>
        <dbReference type="Proteomes" id="UP000182427"/>
    </source>
</evidence>
<dbReference type="SMART" id="SM00327">
    <property type="entry name" value="VWA"/>
    <property type="match status" value="1"/>
</dbReference>
<feature type="transmembrane region" description="Helical" evidence="5">
    <location>
        <begin position="16"/>
        <end position="33"/>
    </location>
</feature>
<dbReference type="PROSITE" id="PS50005">
    <property type="entry name" value="TPR"/>
    <property type="match status" value="1"/>
</dbReference>
<dbReference type="InterPro" id="IPR050768">
    <property type="entry name" value="UPF0353/GerABKA_families"/>
</dbReference>
<dbReference type="Pfam" id="PF07719">
    <property type="entry name" value="TPR_2"/>
    <property type="match status" value="1"/>
</dbReference>
<dbReference type="AlphaFoldDB" id="A0A1G7L2T9"/>
<evidence type="ECO:0000256" key="1">
    <source>
        <dbReference type="ARBA" id="ARBA00022737"/>
    </source>
</evidence>
<keyword evidence="2 3" id="KW-0802">TPR repeat</keyword>